<sequence>MSWEELPQEARDAITERFPGLAGPSGAGVLWKAAGDPTTSFTGFEGGRLIAVVSIVNPLP</sequence>
<proteinExistence type="predicted"/>
<dbReference type="KEGG" id="vg:55009902"/>
<reference evidence="1 2" key="1">
    <citation type="submission" date="2018-12" db="EMBL/GenBank/DDBJ databases">
        <authorList>
            <person name="Lieu J.K."/>
            <person name="Tian C.Z."/>
            <person name="Hsaio W.J."/>
            <person name="Shaffer C.D."/>
            <person name="Weston-Hafer K.A."/>
            <person name="Russell D.A."/>
            <person name="Pope W.H."/>
            <person name="Jacobs-Sera D."/>
            <person name="Hendrix R.W."/>
            <person name="Hatfull G.F."/>
        </authorList>
    </citation>
    <scope>NUCLEOTIDE SEQUENCE [LARGE SCALE GENOMIC DNA]</scope>
</reference>
<accession>A0A3S9U939</accession>
<dbReference type="GeneID" id="55009902"/>
<evidence type="ECO:0000313" key="1">
    <source>
        <dbReference type="EMBL" id="AZS06763.1"/>
    </source>
</evidence>
<evidence type="ECO:0000313" key="2">
    <source>
        <dbReference type="Proteomes" id="UP000287372"/>
    </source>
</evidence>
<gene>
    <name evidence="1" type="primary">124</name>
    <name evidence="1" type="ORF">SEA_HIYAA_124</name>
</gene>
<dbReference type="Proteomes" id="UP000287372">
    <property type="component" value="Segment"/>
</dbReference>
<dbReference type="RefSeq" id="YP_009818559.1">
    <property type="nucleotide sequence ID" value="NC_048139.1"/>
</dbReference>
<keyword evidence="2" id="KW-1185">Reference proteome</keyword>
<name>A0A3S9U939_9CAUD</name>
<dbReference type="EMBL" id="MK279841">
    <property type="protein sequence ID" value="AZS06763.1"/>
    <property type="molecule type" value="Genomic_DNA"/>
</dbReference>
<protein>
    <submittedName>
        <fullName evidence="1">Uncharacterized protein</fullName>
    </submittedName>
</protein>
<organism evidence="1 2">
    <name type="scientific">Streptomyces phage Hiyaa</name>
    <dbReference type="NCBI Taxonomy" id="2499072"/>
    <lineage>
        <taxon>Viruses</taxon>
        <taxon>Duplodnaviria</taxon>
        <taxon>Heunggongvirae</taxon>
        <taxon>Uroviricota</taxon>
        <taxon>Caudoviricetes</taxon>
        <taxon>Hiyaavirus</taxon>
        <taxon>Hiyaavirus hiyaa</taxon>
    </lineage>
</organism>